<feature type="compositionally biased region" description="Basic and acidic residues" evidence="1">
    <location>
        <begin position="403"/>
        <end position="425"/>
    </location>
</feature>
<comment type="caution">
    <text evidence="2">The sequence shown here is derived from an EMBL/GenBank/DDBJ whole genome shotgun (WGS) entry which is preliminary data.</text>
</comment>
<name>A0A9P1FY05_9DINO</name>
<keyword evidence="4" id="KW-1185">Reference proteome</keyword>
<gene>
    <name evidence="2" type="ORF">C1SCF055_LOCUS19559</name>
</gene>
<reference evidence="3 4" key="2">
    <citation type="submission" date="2024-05" db="EMBL/GenBank/DDBJ databases">
        <authorList>
            <person name="Chen Y."/>
            <person name="Shah S."/>
            <person name="Dougan E. K."/>
            <person name="Thang M."/>
            <person name="Chan C."/>
        </authorList>
    </citation>
    <scope>NUCLEOTIDE SEQUENCE [LARGE SCALE GENOMIC DNA]</scope>
</reference>
<evidence type="ECO:0000313" key="2">
    <source>
        <dbReference type="EMBL" id="CAI3992763.1"/>
    </source>
</evidence>
<organism evidence="2">
    <name type="scientific">Cladocopium goreaui</name>
    <dbReference type="NCBI Taxonomy" id="2562237"/>
    <lineage>
        <taxon>Eukaryota</taxon>
        <taxon>Sar</taxon>
        <taxon>Alveolata</taxon>
        <taxon>Dinophyceae</taxon>
        <taxon>Suessiales</taxon>
        <taxon>Symbiodiniaceae</taxon>
        <taxon>Cladocopium</taxon>
    </lineage>
</organism>
<reference evidence="2" key="1">
    <citation type="submission" date="2022-10" db="EMBL/GenBank/DDBJ databases">
        <authorList>
            <person name="Chen Y."/>
            <person name="Dougan E. K."/>
            <person name="Chan C."/>
            <person name="Rhodes N."/>
            <person name="Thang M."/>
        </authorList>
    </citation>
    <scope>NUCLEOTIDE SEQUENCE</scope>
</reference>
<feature type="compositionally biased region" description="Acidic residues" evidence="1">
    <location>
        <begin position="318"/>
        <end position="327"/>
    </location>
</feature>
<dbReference type="EMBL" id="CAMXCT020001754">
    <property type="protein sequence ID" value="CAL1146138.1"/>
    <property type="molecule type" value="Genomic_DNA"/>
</dbReference>
<dbReference type="AlphaFoldDB" id="A0A9P1FY05"/>
<accession>A0A9P1FY05</accession>
<evidence type="ECO:0000256" key="1">
    <source>
        <dbReference type="SAM" id="MobiDB-lite"/>
    </source>
</evidence>
<dbReference type="EMBL" id="CAMXCT030001754">
    <property type="protein sequence ID" value="CAL4780075.1"/>
    <property type="molecule type" value="Genomic_DNA"/>
</dbReference>
<protein>
    <submittedName>
        <fullName evidence="2">Uncharacterized protein</fullName>
    </submittedName>
</protein>
<dbReference type="EMBL" id="CAMXCT010001754">
    <property type="protein sequence ID" value="CAI3992763.1"/>
    <property type="molecule type" value="Genomic_DNA"/>
</dbReference>
<feature type="region of interest" description="Disordered" evidence="1">
    <location>
        <begin position="315"/>
        <end position="425"/>
    </location>
</feature>
<proteinExistence type="predicted"/>
<evidence type="ECO:0000313" key="3">
    <source>
        <dbReference type="EMBL" id="CAL4780075.1"/>
    </source>
</evidence>
<sequence>MDWGSALLRAPAGDGIVAGYSRLLRLLAGLNNGPGFGFLAGHTGATVDPDRVRELSGDPLMVLLRRRWREAGDADRDILRFLVISDEEPERRVDRSVLDALWKRDPAVEPIQNLADVLRAERTASEIWIDGLEMPTLPKGEVGLQHGAKVGGGEAGVPLNPDGIPLWCADLVPPKAELMKTANDLTWVPLAVLYGDVQAMPSWICAIAHVSKLKQLVNASVLRFLPSGCAAWEHEGLEVSLPACPEIFVPSPSMVANCVVKTEVPVVGGWTFYYESKEAQITWPTVVSSDTPWRFFRSLALPEIEEYDYKAQQKESEVGIEEGYEADPEYKPEDSDYKSQRAQAETKDSEVAQPVHGPKVVHLAAKSKARPKAATEVAADGTEASSNHGHRAKQMPRSPSRSLDPRQREEIRRRAVGEPREGRDDGCTELRIYPVDWQCPTVACVNHRLLGALTRNTMITDFLADKYTRCALR</sequence>
<evidence type="ECO:0000313" key="4">
    <source>
        <dbReference type="Proteomes" id="UP001152797"/>
    </source>
</evidence>
<dbReference type="Proteomes" id="UP001152797">
    <property type="component" value="Unassembled WGS sequence"/>
</dbReference>
<feature type="compositionally biased region" description="Basic and acidic residues" evidence="1">
    <location>
        <begin position="328"/>
        <end position="350"/>
    </location>
</feature>